<reference evidence="1 2" key="1">
    <citation type="submission" date="2021-06" db="EMBL/GenBank/DDBJ databases">
        <title>Whole genome sequences of Flavobacterium sp. KK2020170 and assembly.</title>
        <authorList>
            <person name="Kitahara K."/>
            <person name="Miyoshi S."/>
            <person name="Uesaka K."/>
        </authorList>
    </citation>
    <scope>NUCLEOTIDE SEQUENCE [LARGE SCALE GENOMIC DNA]</scope>
    <source>
        <strain evidence="1 2">KK2020170</strain>
    </source>
</reference>
<accession>A0ABN6HYX8</accession>
<evidence type="ECO:0008006" key="3">
    <source>
        <dbReference type="Google" id="ProtNLM"/>
    </source>
</evidence>
<dbReference type="EMBL" id="AP024749">
    <property type="protein sequence ID" value="BCY28001.1"/>
    <property type="molecule type" value="Genomic_DNA"/>
</dbReference>
<protein>
    <recommendedName>
        <fullName evidence="3">Alpha-ketoglutarate decarboxylase</fullName>
    </recommendedName>
</protein>
<sequence>MQKNFAINLTFFLVFVFFISTNNSVFSQNLNEHNTKSNFWNNVQFGGGVGLGFGSGYTNIMVAPSGIYNFNEYVSAGLGLQYSFVEDKEYYQSNIYGGSIIGLFNPIREIQLSAELEQLRVNTDFETTNGTITDNFWNTALFLGAGYRTNNITLGLRYNVLHKDNRGVYVDALMPFVRIYF</sequence>
<evidence type="ECO:0000313" key="1">
    <source>
        <dbReference type="EMBL" id="BCY28001.1"/>
    </source>
</evidence>
<organism evidence="1 2">
    <name type="scientific">Flavobacterium okayamense</name>
    <dbReference type="NCBI Taxonomy" id="2830782"/>
    <lineage>
        <taxon>Bacteria</taxon>
        <taxon>Pseudomonadati</taxon>
        <taxon>Bacteroidota</taxon>
        <taxon>Flavobacteriia</taxon>
        <taxon>Flavobacteriales</taxon>
        <taxon>Flavobacteriaceae</taxon>
        <taxon>Flavobacterium</taxon>
    </lineage>
</organism>
<evidence type="ECO:0000313" key="2">
    <source>
        <dbReference type="Proteomes" id="UP000825258"/>
    </source>
</evidence>
<dbReference type="Proteomes" id="UP000825258">
    <property type="component" value="Chromosome"/>
</dbReference>
<name>A0ABN6HYX8_9FLAO</name>
<keyword evidence="2" id="KW-1185">Reference proteome</keyword>
<gene>
    <name evidence="1" type="ORF">KK2020170_08690</name>
</gene>
<proteinExistence type="predicted"/>
<dbReference type="RefSeq" id="WP_221259600.1">
    <property type="nucleotide sequence ID" value="NZ_AP024749.1"/>
</dbReference>